<dbReference type="Gene3D" id="3.40.960.10">
    <property type="entry name" value="VSR Endonuclease"/>
    <property type="match status" value="1"/>
</dbReference>
<dbReference type="InterPro" id="IPR004603">
    <property type="entry name" value="DNA_mismatch_endonuc_vsr"/>
</dbReference>
<keyword evidence="4" id="KW-0378">Hydrolase</keyword>
<evidence type="ECO:0000256" key="2">
    <source>
        <dbReference type="ARBA" id="ARBA00022759"/>
    </source>
</evidence>
<dbReference type="SUPFAM" id="SSF52980">
    <property type="entry name" value="Restriction endonuclease-like"/>
    <property type="match status" value="1"/>
</dbReference>
<keyword evidence="3" id="KW-0227">DNA damage</keyword>
<dbReference type="CDD" id="cd00221">
    <property type="entry name" value="Vsr"/>
    <property type="match status" value="1"/>
</dbReference>
<dbReference type="GO" id="GO:0004519">
    <property type="term" value="F:endonuclease activity"/>
    <property type="evidence" value="ECO:0007669"/>
    <property type="project" value="UniProtKB-KW"/>
</dbReference>
<keyword evidence="2 7" id="KW-0255">Endonuclease</keyword>
<proteinExistence type="inferred from homology"/>
<keyword evidence="5" id="KW-0234">DNA repair</keyword>
<keyword evidence="8" id="KW-1185">Reference proteome</keyword>
<accession>A0ABV7UME3</accession>
<evidence type="ECO:0000256" key="4">
    <source>
        <dbReference type="ARBA" id="ARBA00022801"/>
    </source>
</evidence>
<evidence type="ECO:0000256" key="5">
    <source>
        <dbReference type="ARBA" id="ARBA00023204"/>
    </source>
</evidence>
<gene>
    <name evidence="7" type="ORF">ACFONL_21405</name>
</gene>
<keyword evidence="1" id="KW-0540">Nuclease</keyword>
<dbReference type="InterPro" id="IPR011335">
    <property type="entry name" value="Restrct_endonuc-II-like"/>
</dbReference>
<organism evidence="7 8">
    <name type="scientific">Camelimonas fluminis</name>
    <dbReference type="NCBI Taxonomy" id="1576911"/>
    <lineage>
        <taxon>Bacteria</taxon>
        <taxon>Pseudomonadati</taxon>
        <taxon>Pseudomonadota</taxon>
        <taxon>Alphaproteobacteria</taxon>
        <taxon>Hyphomicrobiales</taxon>
        <taxon>Chelatococcaceae</taxon>
        <taxon>Camelimonas</taxon>
    </lineage>
</organism>
<evidence type="ECO:0000256" key="3">
    <source>
        <dbReference type="ARBA" id="ARBA00022763"/>
    </source>
</evidence>
<sequence length="160" mass="18034">MTPKKPESAPSAERSRIMRAVRSVNTRPEMTVRRLLHAMGYRYRLHRRDLPGAPDIVFPGRRKLIFVHGCFWHGHDCARGARAPAANADYWRSKIARNVARDADHLAALRLAGWDVLIVWECQLKVRERPALTALLRDFLEDATTPVDAPPATAPAALPE</sequence>
<evidence type="ECO:0000313" key="7">
    <source>
        <dbReference type="EMBL" id="MFC3639900.1"/>
    </source>
</evidence>
<dbReference type="Pfam" id="PF03852">
    <property type="entry name" value="Vsr"/>
    <property type="match status" value="1"/>
</dbReference>
<dbReference type="RefSeq" id="WP_244643214.1">
    <property type="nucleotide sequence ID" value="NZ_BNCG01000016.1"/>
</dbReference>
<comment type="caution">
    <text evidence="7">The sequence shown here is derived from an EMBL/GenBank/DDBJ whole genome shotgun (WGS) entry which is preliminary data.</text>
</comment>
<protein>
    <submittedName>
        <fullName evidence="7">Very short patch repair endonuclease</fullName>
    </submittedName>
</protein>
<dbReference type="Proteomes" id="UP001595704">
    <property type="component" value="Unassembled WGS sequence"/>
</dbReference>
<name>A0ABV7UME3_9HYPH</name>
<dbReference type="EMBL" id="JBHRYC010000111">
    <property type="protein sequence ID" value="MFC3639900.1"/>
    <property type="molecule type" value="Genomic_DNA"/>
</dbReference>
<comment type="similarity">
    <text evidence="6">Belongs to the Vsr family.</text>
</comment>
<evidence type="ECO:0000256" key="6">
    <source>
        <dbReference type="ARBA" id="ARBA00029466"/>
    </source>
</evidence>
<evidence type="ECO:0000313" key="8">
    <source>
        <dbReference type="Proteomes" id="UP001595704"/>
    </source>
</evidence>
<reference evidence="8" key="1">
    <citation type="journal article" date="2019" name="Int. J. Syst. Evol. Microbiol.">
        <title>The Global Catalogue of Microorganisms (GCM) 10K type strain sequencing project: providing services to taxonomists for standard genome sequencing and annotation.</title>
        <authorList>
            <consortium name="The Broad Institute Genomics Platform"/>
            <consortium name="The Broad Institute Genome Sequencing Center for Infectious Disease"/>
            <person name="Wu L."/>
            <person name="Ma J."/>
        </authorList>
    </citation>
    <scope>NUCLEOTIDE SEQUENCE [LARGE SCALE GENOMIC DNA]</scope>
    <source>
        <strain evidence="8">KCTC 42282</strain>
    </source>
</reference>
<dbReference type="NCBIfam" id="TIGR00632">
    <property type="entry name" value="vsr"/>
    <property type="match status" value="1"/>
</dbReference>
<evidence type="ECO:0000256" key="1">
    <source>
        <dbReference type="ARBA" id="ARBA00022722"/>
    </source>
</evidence>